<accession>A0AA40CBY4</accession>
<keyword evidence="2" id="KW-1185">Reference proteome</keyword>
<dbReference type="AlphaFoldDB" id="A0AA40CBY4"/>
<sequence>MEGGQRYGNGRVRIEWEAMRSLPDMRRADSQVCVVDEFCQGIDQFDTEWPDGALWLGTSQTTRGVQDSRHCWLLVNTIFCLGLPGTDSRQSSDSSLVAEMLWNNRRSLFRSCHGHNTTRYGKLRVNKTALLLRQESRETKQLMVPSLSLASPADSVSTSPQAGFLSKAYVPYLYNFGHVSRRRIFVGFAGGSGSKRMGLSKLCIFPGEEGVAGLRTEARCFERCDLVSSCFFFDLRMSPARSLGALGWGVERSCGEDDLSGNCNSVPWEFSWEKITTRG</sequence>
<protein>
    <submittedName>
        <fullName evidence="1">Uncharacterized protein</fullName>
    </submittedName>
</protein>
<name>A0AA40CBY4_9PEZI</name>
<evidence type="ECO:0000313" key="1">
    <source>
        <dbReference type="EMBL" id="KAK0631924.1"/>
    </source>
</evidence>
<organism evidence="1 2">
    <name type="scientific">Immersiella caudata</name>
    <dbReference type="NCBI Taxonomy" id="314043"/>
    <lineage>
        <taxon>Eukaryota</taxon>
        <taxon>Fungi</taxon>
        <taxon>Dikarya</taxon>
        <taxon>Ascomycota</taxon>
        <taxon>Pezizomycotina</taxon>
        <taxon>Sordariomycetes</taxon>
        <taxon>Sordariomycetidae</taxon>
        <taxon>Sordariales</taxon>
        <taxon>Lasiosphaeriaceae</taxon>
        <taxon>Immersiella</taxon>
    </lineage>
</organism>
<comment type="caution">
    <text evidence="1">The sequence shown here is derived from an EMBL/GenBank/DDBJ whole genome shotgun (WGS) entry which is preliminary data.</text>
</comment>
<gene>
    <name evidence="1" type="ORF">B0T14DRAFT_15588</name>
</gene>
<dbReference type="EMBL" id="JAULSU010000001">
    <property type="protein sequence ID" value="KAK0631924.1"/>
    <property type="molecule type" value="Genomic_DNA"/>
</dbReference>
<proteinExistence type="predicted"/>
<dbReference type="Proteomes" id="UP001175000">
    <property type="component" value="Unassembled WGS sequence"/>
</dbReference>
<reference evidence="1" key="1">
    <citation type="submission" date="2023-06" db="EMBL/GenBank/DDBJ databases">
        <title>Genome-scale phylogeny and comparative genomics of the fungal order Sordariales.</title>
        <authorList>
            <consortium name="Lawrence Berkeley National Laboratory"/>
            <person name="Hensen N."/>
            <person name="Bonometti L."/>
            <person name="Westerberg I."/>
            <person name="Brannstrom I.O."/>
            <person name="Guillou S."/>
            <person name="Cros-Aarteil S."/>
            <person name="Calhoun S."/>
            <person name="Haridas S."/>
            <person name="Kuo A."/>
            <person name="Mondo S."/>
            <person name="Pangilinan J."/>
            <person name="Riley R."/>
            <person name="Labutti K."/>
            <person name="Andreopoulos B."/>
            <person name="Lipzen A."/>
            <person name="Chen C."/>
            <person name="Yanf M."/>
            <person name="Daum C."/>
            <person name="Ng V."/>
            <person name="Clum A."/>
            <person name="Steindorff A."/>
            <person name="Ohm R."/>
            <person name="Martin F."/>
            <person name="Silar P."/>
            <person name="Natvig D."/>
            <person name="Lalanne C."/>
            <person name="Gautier V."/>
            <person name="Ament-Velasquez S.L."/>
            <person name="Kruys A."/>
            <person name="Hutchinson M.I."/>
            <person name="Powell A.J."/>
            <person name="Barry K."/>
            <person name="Miller A.N."/>
            <person name="Grigoriev I.V."/>
            <person name="Debuchy R."/>
            <person name="Gladieux P."/>
            <person name="Thoren M.H."/>
            <person name="Johannesson H."/>
        </authorList>
    </citation>
    <scope>NUCLEOTIDE SEQUENCE</scope>
    <source>
        <strain evidence="1">CBS 606.72</strain>
    </source>
</reference>
<evidence type="ECO:0000313" key="2">
    <source>
        <dbReference type="Proteomes" id="UP001175000"/>
    </source>
</evidence>